<keyword evidence="4 6" id="KW-0472">Membrane</keyword>
<dbReference type="EMBL" id="JAEPRB010000087">
    <property type="protein sequence ID" value="KAG2222288.1"/>
    <property type="molecule type" value="Genomic_DNA"/>
</dbReference>
<feature type="compositionally biased region" description="Polar residues" evidence="5">
    <location>
        <begin position="382"/>
        <end position="394"/>
    </location>
</feature>
<keyword evidence="8" id="KW-1185">Reference proteome</keyword>
<feature type="compositionally biased region" description="Low complexity" evidence="5">
    <location>
        <begin position="469"/>
        <end position="485"/>
    </location>
</feature>
<dbReference type="PANTHER" id="PTHR23112:SF0">
    <property type="entry name" value="TRANSMEMBRANE PROTEIN 116"/>
    <property type="match status" value="1"/>
</dbReference>
<evidence type="ECO:0000256" key="3">
    <source>
        <dbReference type="ARBA" id="ARBA00022989"/>
    </source>
</evidence>
<evidence type="ECO:0008006" key="9">
    <source>
        <dbReference type="Google" id="ProtNLM"/>
    </source>
</evidence>
<reference evidence="7 8" key="1">
    <citation type="submission" date="2020-12" db="EMBL/GenBank/DDBJ databases">
        <title>Metabolic potential, ecology and presence of endohyphal bacteria is reflected in genomic diversity of Mucoromycotina.</title>
        <authorList>
            <person name="Muszewska A."/>
            <person name="Okrasinska A."/>
            <person name="Steczkiewicz K."/>
            <person name="Drgas O."/>
            <person name="Orlowska M."/>
            <person name="Perlinska-Lenart U."/>
            <person name="Aleksandrzak-Piekarczyk T."/>
            <person name="Szatraj K."/>
            <person name="Zielenkiewicz U."/>
            <person name="Pilsyk S."/>
            <person name="Malc E."/>
            <person name="Mieczkowski P."/>
            <person name="Kruszewska J.S."/>
            <person name="Biernat P."/>
            <person name="Pawlowska J."/>
        </authorList>
    </citation>
    <scope>NUCLEOTIDE SEQUENCE [LARGE SCALE GENOMIC DNA]</scope>
    <source>
        <strain evidence="7 8">CBS 142.35</strain>
    </source>
</reference>
<dbReference type="GO" id="GO:0007189">
    <property type="term" value="P:adenylate cyclase-activating G protein-coupled receptor signaling pathway"/>
    <property type="evidence" value="ECO:0007669"/>
    <property type="project" value="TreeGrafter"/>
</dbReference>
<organism evidence="7 8">
    <name type="scientific">Circinella minor</name>
    <dbReference type="NCBI Taxonomy" id="1195481"/>
    <lineage>
        <taxon>Eukaryota</taxon>
        <taxon>Fungi</taxon>
        <taxon>Fungi incertae sedis</taxon>
        <taxon>Mucoromycota</taxon>
        <taxon>Mucoromycotina</taxon>
        <taxon>Mucoromycetes</taxon>
        <taxon>Mucorales</taxon>
        <taxon>Lichtheimiaceae</taxon>
        <taxon>Circinella</taxon>
    </lineage>
</organism>
<proteinExistence type="predicted"/>
<dbReference type="AlphaFoldDB" id="A0A8H7S546"/>
<feature type="region of interest" description="Disordered" evidence="5">
    <location>
        <begin position="464"/>
        <end position="490"/>
    </location>
</feature>
<dbReference type="GO" id="GO:0004930">
    <property type="term" value="F:G protein-coupled receptor activity"/>
    <property type="evidence" value="ECO:0007669"/>
    <property type="project" value="TreeGrafter"/>
</dbReference>
<keyword evidence="2 6" id="KW-0812">Transmembrane</keyword>
<comment type="subcellular location">
    <subcellularLocation>
        <location evidence="1">Membrane</location>
        <topology evidence="1">Multi-pass membrane protein</topology>
    </subcellularLocation>
</comment>
<evidence type="ECO:0000256" key="1">
    <source>
        <dbReference type="ARBA" id="ARBA00004141"/>
    </source>
</evidence>
<gene>
    <name evidence="7" type="ORF">INT45_006967</name>
</gene>
<keyword evidence="3 6" id="KW-1133">Transmembrane helix</keyword>
<dbReference type="OrthoDB" id="2282627at2759"/>
<dbReference type="GO" id="GO:0005886">
    <property type="term" value="C:plasma membrane"/>
    <property type="evidence" value="ECO:0007669"/>
    <property type="project" value="TreeGrafter"/>
</dbReference>
<feature type="region of interest" description="Disordered" evidence="5">
    <location>
        <begin position="338"/>
        <end position="394"/>
    </location>
</feature>
<protein>
    <recommendedName>
        <fullName evidence="9">G-protein coupled receptors family 2 profile 2 domain-containing protein</fullName>
    </recommendedName>
</protein>
<evidence type="ECO:0000256" key="2">
    <source>
        <dbReference type="ARBA" id="ARBA00022692"/>
    </source>
</evidence>
<feature type="transmembrane region" description="Helical" evidence="6">
    <location>
        <begin position="85"/>
        <end position="113"/>
    </location>
</feature>
<sequence>METTIQTTPIDDQEIIPDLRFSEPWQTESIHQINIIANTMRIYDYRLVDRVSLRLTAAISLTDMISSSSLLVYNYTSNTGSNCEIAAFLVIWLSNQYIFLSTAIAFNLQWLFLQSHYYNPVFEKWYYIVSVLLSIITAVIPLVGHVLGYDEAQGVCWYTRKNPTTDDQENHTSTPSSSQKIVCNVVRRILLYPTTPFLTQFGFIISEIYMFSTLKVSYELNIWGVLTKALPGFFNLVGFLMDPAFMGALRLLKSDLIRRYGDTPSDLHRSNSHQSFDKRSCKIYADHGALDFVMPRNTTCASLAPLAKDQQQQDSQKTSNNRFMRWFVNRVFKPSSSTTNINNSIPIPSSIPNSSSGHIPSSSSTEMHNNNNNNIITSSSEKTGNTPFSSSDELPTFLNSPTVYLIGEDTPYQRQDIIKDYPSINSLHQQQEETDNNEYFTIPVFFKDQLDEAVPWRVLEASFDEQEEQPNNNNDNNQQQDPYQQCSLGSHSNTGMDSWLELSEPVSPSKMSQWLTKRGDSFEIVRERVVRSSKSIRRWCKHQQQFYQDDQHEKMDDIIHATTTPPDNDSYITTITTSSSAVATTGTTRQRDSRTLSGCHFDYYNNTFLQSVPESHLESYEQQQELSRGI</sequence>
<accession>A0A8H7S546</accession>
<evidence type="ECO:0000313" key="7">
    <source>
        <dbReference type="EMBL" id="KAG2222288.1"/>
    </source>
</evidence>
<feature type="transmembrane region" description="Helical" evidence="6">
    <location>
        <begin position="125"/>
        <end position="143"/>
    </location>
</feature>
<dbReference type="PANTHER" id="PTHR23112">
    <property type="entry name" value="G PROTEIN-COUPLED RECEPTOR 157-RELATED"/>
    <property type="match status" value="1"/>
</dbReference>
<evidence type="ECO:0000313" key="8">
    <source>
        <dbReference type="Proteomes" id="UP000646827"/>
    </source>
</evidence>
<feature type="transmembrane region" description="Helical" evidence="6">
    <location>
        <begin position="189"/>
        <end position="212"/>
    </location>
</feature>
<evidence type="ECO:0000256" key="4">
    <source>
        <dbReference type="ARBA" id="ARBA00023136"/>
    </source>
</evidence>
<feature type="compositionally biased region" description="Low complexity" evidence="5">
    <location>
        <begin position="338"/>
        <end position="381"/>
    </location>
</feature>
<dbReference type="Proteomes" id="UP000646827">
    <property type="component" value="Unassembled WGS sequence"/>
</dbReference>
<evidence type="ECO:0000256" key="5">
    <source>
        <dbReference type="SAM" id="MobiDB-lite"/>
    </source>
</evidence>
<comment type="caution">
    <text evidence="7">The sequence shown here is derived from an EMBL/GenBank/DDBJ whole genome shotgun (WGS) entry which is preliminary data.</text>
</comment>
<name>A0A8H7S546_9FUNG</name>
<evidence type="ECO:0000256" key="6">
    <source>
        <dbReference type="SAM" id="Phobius"/>
    </source>
</evidence>